<dbReference type="AlphaFoldDB" id="A0AAN6I9Y3"/>
<protein>
    <submittedName>
        <fullName evidence="3">Uncharacterized protein</fullName>
    </submittedName>
</protein>
<feature type="compositionally biased region" description="Low complexity" evidence="1">
    <location>
        <begin position="35"/>
        <end position="67"/>
    </location>
</feature>
<evidence type="ECO:0000256" key="1">
    <source>
        <dbReference type="SAM" id="MobiDB-lite"/>
    </source>
</evidence>
<proteinExistence type="predicted"/>
<name>A0AAN6I9Y3_9EURO</name>
<feature type="region of interest" description="Disordered" evidence="1">
    <location>
        <begin position="83"/>
        <end position="122"/>
    </location>
</feature>
<feature type="region of interest" description="Disordered" evidence="1">
    <location>
        <begin position="33"/>
        <end position="67"/>
    </location>
</feature>
<evidence type="ECO:0000313" key="4">
    <source>
        <dbReference type="Proteomes" id="UP001203852"/>
    </source>
</evidence>
<dbReference type="EMBL" id="MU404364">
    <property type="protein sequence ID" value="KAI1608154.1"/>
    <property type="molecule type" value="Genomic_DNA"/>
</dbReference>
<accession>A0AAN6I9Y3</accession>
<organism evidence="3 4">
    <name type="scientific">Exophiala viscosa</name>
    <dbReference type="NCBI Taxonomy" id="2486360"/>
    <lineage>
        <taxon>Eukaryota</taxon>
        <taxon>Fungi</taxon>
        <taxon>Dikarya</taxon>
        <taxon>Ascomycota</taxon>
        <taxon>Pezizomycotina</taxon>
        <taxon>Eurotiomycetes</taxon>
        <taxon>Chaetothyriomycetidae</taxon>
        <taxon>Chaetothyriales</taxon>
        <taxon>Herpotrichiellaceae</taxon>
        <taxon>Exophiala</taxon>
    </lineage>
</organism>
<dbReference type="Proteomes" id="UP001203852">
    <property type="component" value="Unassembled WGS sequence"/>
</dbReference>
<comment type="caution">
    <text evidence="3">The sequence shown here is derived from an EMBL/GenBank/DDBJ whole genome shotgun (WGS) entry which is preliminary data.</text>
</comment>
<reference evidence="3" key="1">
    <citation type="journal article" date="2022" name="bioRxiv">
        <title>Deciphering the potential niche of two novel black yeast fungi from a biological soil crust based on their genomes, phenotypes, and melanin regulation.</title>
        <authorList>
            <consortium name="DOE Joint Genome Institute"/>
            <person name="Carr E.C."/>
            <person name="Barton Q."/>
            <person name="Grambo S."/>
            <person name="Sullivan M."/>
            <person name="Renfro C.M."/>
            <person name="Kuo A."/>
            <person name="Pangilinan J."/>
            <person name="Lipzen A."/>
            <person name="Keymanesh K."/>
            <person name="Savage E."/>
            <person name="Barry K."/>
            <person name="Grigoriev I.V."/>
            <person name="Riekhof W.R."/>
            <person name="Harris S.S."/>
        </authorList>
    </citation>
    <scope>NUCLEOTIDE SEQUENCE</scope>
    <source>
        <strain evidence="3">JF 03-4F</strain>
    </source>
</reference>
<keyword evidence="2" id="KW-0732">Signal</keyword>
<feature type="compositionally biased region" description="Low complexity" evidence="1">
    <location>
        <begin position="83"/>
        <end position="121"/>
    </location>
</feature>
<feature type="signal peptide" evidence="2">
    <location>
        <begin position="1"/>
        <end position="16"/>
    </location>
</feature>
<evidence type="ECO:0000256" key="2">
    <source>
        <dbReference type="SAM" id="SignalP"/>
    </source>
</evidence>
<feature type="chain" id="PRO_5042822777" evidence="2">
    <location>
        <begin position="17"/>
        <end position="395"/>
    </location>
</feature>
<sequence length="395" mass="41899">MSSVMTWITQFPLVLGTGSDFPAPTNITNVSINATSTSNSGTSTTNSTSASSSSSSMSPSSLSTSETSTSSISRVLASSTASVSTSSSLAPSPTSTVVSKTTSTVQTSSPPPSSAQASSSARMGTETFVHTILTTRTTDYSIIDVSFCNGYSEGGTEGCLGPWQLQTVITTQPPASEKTAYCASWTAPFSTTSPAEASVLNCATPVSGSATKKLPTAWPSDSPFSPFGDMSFEINEFCETITKDQIFLNDGEPNGQSSPAECALYSVPFQNQVTLNEYPIVIALTFDYNGCSSPTDQYRNGINMSAYGSKDCINGFTKNLVQKCKFSDNQVKKWNLEQWKLNTIGGMYWQDCMRWTLMAVNWSAAPPDILPNHSGLVPVSSQPTISLISNISTKL</sequence>
<keyword evidence="4" id="KW-1185">Reference proteome</keyword>
<evidence type="ECO:0000313" key="3">
    <source>
        <dbReference type="EMBL" id="KAI1608154.1"/>
    </source>
</evidence>
<gene>
    <name evidence="3" type="ORF">EDD36DRAFT_106314</name>
</gene>